<dbReference type="Proteomes" id="UP000233551">
    <property type="component" value="Unassembled WGS sequence"/>
</dbReference>
<organism evidence="2 3">
    <name type="scientific">Punica granatum</name>
    <name type="common">Pomegranate</name>
    <dbReference type="NCBI Taxonomy" id="22663"/>
    <lineage>
        <taxon>Eukaryota</taxon>
        <taxon>Viridiplantae</taxon>
        <taxon>Streptophyta</taxon>
        <taxon>Embryophyta</taxon>
        <taxon>Tracheophyta</taxon>
        <taxon>Spermatophyta</taxon>
        <taxon>Magnoliopsida</taxon>
        <taxon>eudicotyledons</taxon>
        <taxon>Gunneridae</taxon>
        <taxon>Pentapetalae</taxon>
        <taxon>rosids</taxon>
        <taxon>malvids</taxon>
        <taxon>Myrtales</taxon>
        <taxon>Lythraceae</taxon>
        <taxon>Punica</taxon>
    </lineage>
</organism>
<accession>A0A2I0K582</accession>
<dbReference type="AlphaFoldDB" id="A0A2I0K582"/>
<dbReference type="SUPFAM" id="SSF56219">
    <property type="entry name" value="DNase I-like"/>
    <property type="match status" value="1"/>
</dbReference>
<proteinExistence type="predicted"/>
<dbReference type="PANTHER" id="PTHR35218:SF9">
    <property type="entry name" value="ENDONUCLEASE_EXONUCLEASE_PHOSPHATASE DOMAIN-CONTAINING PROTEIN"/>
    <property type="match status" value="1"/>
</dbReference>
<protein>
    <recommendedName>
        <fullName evidence="4">DUF4283 domain-containing protein</fullName>
    </recommendedName>
</protein>
<comment type="caution">
    <text evidence="2">The sequence shown here is derived from an EMBL/GenBank/DDBJ whole genome shotgun (WGS) entry which is preliminary data.</text>
</comment>
<reference evidence="2 3" key="1">
    <citation type="submission" date="2017-11" db="EMBL/GenBank/DDBJ databases">
        <title>De-novo sequencing of pomegranate (Punica granatum L.) genome.</title>
        <authorList>
            <person name="Akparov Z."/>
            <person name="Amiraslanov A."/>
            <person name="Hajiyeva S."/>
            <person name="Abbasov M."/>
            <person name="Kaur K."/>
            <person name="Hamwieh A."/>
            <person name="Solovyev V."/>
            <person name="Salamov A."/>
            <person name="Braich B."/>
            <person name="Kosarev P."/>
            <person name="Mahmoud A."/>
            <person name="Hajiyev E."/>
            <person name="Babayeva S."/>
            <person name="Izzatullayeva V."/>
            <person name="Mammadov A."/>
            <person name="Mammadov A."/>
            <person name="Sharifova S."/>
            <person name="Ojaghi J."/>
            <person name="Eynullazada K."/>
            <person name="Bayramov B."/>
            <person name="Abdulazimova A."/>
            <person name="Shahmuradov I."/>
        </authorList>
    </citation>
    <scope>NUCLEOTIDE SEQUENCE [LARGE SCALE GENOMIC DNA]</scope>
    <source>
        <strain evidence="3">cv. AG2017</strain>
        <tissue evidence="2">Leaf</tissue>
    </source>
</reference>
<dbReference type="PANTHER" id="PTHR35218">
    <property type="entry name" value="RNASE H DOMAIN-CONTAINING PROTEIN"/>
    <property type="match status" value="1"/>
</dbReference>
<evidence type="ECO:0000313" key="2">
    <source>
        <dbReference type="EMBL" id="PKI63698.1"/>
    </source>
</evidence>
<gene>
    <name evidence="2" type="ORF">CRG98_015888</name>
</gene>
<dbReference type="InterPro" id="IPR036691">
    <property type="entry name" value="Endo/exonu/phosph_ase_sf"/>
</dbReference>
<name>A0A2I0K582_PUNGR</name>
<evidence type="ECO:0000256" key="1">
    <source>
        <dbReference type="SAM" id="MobiDB-lite"/>
    </source>
</evidence>
<feature type="region of interest" description="Disordered" evidence="1">
    <location>
        <begin position="136"/>
        <end position="187"/>
    </location>
</feature>
<sequence length="485" mass="55057">MSAPPYFPFLLPFLPPSLLELSYFSQRLRSLWKPGGDMSRVDLGYGFFLVTFSSREDLGRVIRDGTWLVGRQFLTMRYVRASLQAFYIYFPCCGSMGPAARATSRVLLRENSPEGGRPGINQIWFDRGVIGHPHTKYPEKLPVPSATSGNTSDTLSSSDSSDNETNNPRPWMLVSNRQRSKLPNRRTQNIYSPRTHWVSTSYSRTRGWLTINHRELLVIEERIIEVRLGFPRINGSHHHSAEAILAVHLLSQKEALAGPGRSVAEYLLQMREGEVETYLSVNPMPNLFNTPHVPMNSGMNNEINWTLDHATNTTDSGIFHMNILVWNCRGSGSREFCRSMMDLIHQHGPDIIIILTETRLSGDRAQQIAGTFPFYGFACAPTRGLLGGIWMLWRTERVQVDLLESTEQEIHAIIQVSSSSFSWLLSSIFASPRLKERKILWANLRKNQLFICFEIATLPPLFVKACPYRVRSPPPLRTPYESGCV</sequence>
<dbReference type="EMBL" id="PGOL01000872">
    <property type="protein sequence ID" value="PKI63698.1"/>
    <property type="molecule type" value="Genomic_DNA"/>
</dbReference>
<evidence type="ECO:0008006" key="4">
    <source>
        <dbReference type="Google" id="ProtNLM"/>
    </source>
</evidence>
<keyword evidence="3" id="KW-1185">Reference proteome</keyword>
<feature type="compositionally biased region" description="Low complexity" evidence="1">
    <location>
        <begin position="147"/>
        <end position="167"/>
    </location>
</feature>
<dbReference type="STRING" id="22663.A0A2I0K582"/>
<evidence type="ECO:0000313" key="3">
    <source>
        <dbReference type="Proteomes" id="UP000233551"/>
    </source>
</evidence>
<dbReference type="Gene3D" id="3.60.10.10">
    <property type="entry name" value="Endonuclease/exonuclease/phosphatase"/>
    <property type="match status" value="1"/>
</dbReference>